<dbReference type="CDD" id="cd23702">
    <property type="entry name" value="eL14"/>
    <property type="match status" value="1"/>
</dbReference>
<dbReference type="InterPro" id="IPR014722">
    <property type="entry name" value="Rib_uL2_dom2"/>
</dbReference>
<keyword evidence="2" id="KW-0689">Ribosomal protein</keyword>
<dbReference type="InterPro" id="IPR008991">
    <property type="entry name" value="Translation_prot_SH3-like_sf"/>
</dbReference>
<reference evidence="7" key="1">
    <citation type="submission" date="2022-11" db="EMBL/GenBank/DDBJ databases">
        <title>Centuries of genome instability and evolution in soft-shell clam transmissible cancer (bioRxiv).</title>
        <authorList>
            <person name="Hart S.F.M."/>
            <person name="Yonemitsu M.A."/>
            <person name="Giersch R.M."/>
            <person name="Beal B.F."/>
            <person name="Arriagada G."/>
            <person name="Davis B.W."/>
            <person name="Ostrander E.A."/>
            <person name="Goff S.P."/>
            <person name="Metzger M.J."/>
        </authorList>
    </citation>
    <scope>NUCLEOTIDE SEQUENCE</scope>
    <source>
        <strain evidence="7">MELC-2E11</strain>
        <tissue evidence="7">Siphon/mantle</tissue>
    </source>
</reference>
<keyword evidence="8" id="KW-1185">Reference proteome</keyword>
<protein>
    <recommendedName>
        <fullName evidence="4">Large ribosomal subunit protein eL14</fullName>
    </recommendedName>
    <alternativeName>
        <fullName evidence="5">60S ribosomal protein L14</fullName>
    </alternativeName>
</protein>
<evidence type="ECO:0000256" key="1">
    <source>
        <dbReference type="ARBA" id="ARBA00006592"/>
    </source>
</evidence>
<sequence>MSCIPLPVSAACNYTGNESFIPLPVSAACNYAGNESFIPLPVSAACNYAGNESFIPLPVSAACNSAGNESFIPLPVSAACNSAGNESFIPLPVSAACNSAGNESFIPLPVSAACNYTGNESFIPLPVSAACNFTVEATDGHEVVGLQGRIVEATDGHEVVGLQGRIVEATDGHEVVGLQGRIVEATDGHEVVGLQGRISEGGTVYAETCGDPVPSTCPWPEQNEVGDGVERCVEIGRVAYIAYGDDKGKLCVVLDIIDQNRVLVEGPCTNVARKEFNMKAIQMTQFLLKIPHSCRQKVVRKAWEKEEITKKANLTDFDRFKLMKAKQCRNRIVNTEFGKLRKAAKKGAKK</sequence>
<dbReference type="PANTHER" id="PTHR11127:SF2">
    <property type="entry name" value="LARGE RIBOSOMAL SUBUNIT PROTEIN EL14"/>
    <property type="match status" value="1"/>
</dbReference>
<dbReference type="InterPro" id="IPR002784">
    <property type="entry name" value="Ribosomal_eL14_dom"/>
</dbReference>
<dbReference type="Gene3D" id="2.30.30.30">
    <property type="match status" value="1"/>
</dbReference>
<name>A0ABY7EN47_MYAAR</name>
<accession>A0ABY7EN47</accession>
<organism evidence="7 8">
    <name type="scientific">Mya arenaria</name>
    <name type="common">Soft-shell clam</name>
    <dbReference type="NCBI Taxonomy" id="6604"/>
    <lineage>
        <taxon>Eukaryota</taxon>
        <taxon>Metazoa</taxon>
        <taxon>Spiralia</taxon>
        <taxon>Lophotrochozoa</taxon>
        <taxon>Mollusca</taxon>
        <taxon>Bivalvia</taxon>
        <taxon>Autobranchia</taxon>
        <taxon>Heteroconchia</taxon>
        <taxon>Euheterodonta</taxon>
        <taxon>Imparidentia</taxon>
        <taxon>Neoheterodontei</taxon>
        <taxon>Myida</taxon>
        <taxon>Myoidea</taxon>
        <taxon>Myidae</taxon>
        <taxon>Mya</taxon>
    </lineage>
</organism>
<evidence type="ECO:0000256" key="4">
    <source>
        <dbReference type="ARBA" id="ARBA00035215"/>
    </source>
</evidence>
<dbReference type="Pfam" id="PF01929">
    <property type="entry name" value="Ribosomal_L14e"/>
    <property type="match status" value="1"/>
</dbReference>
<dbReference type="PANTHER" id="PTHR11127">
    <property type="entry name" value="60S RIBOSOMAL PROTEIN L14"/>
    <property type="match status" value="1"/>
</dbReference>
<evidence type="ECO:0000256" key="2">
    <source>
        <dbReference type="ARBA" id="ARBA00022980"/>
    </source>
</evidence>
<comment type="similarity">
    <text evidence="1">Belongs to the eukaryotic ribosomal protein eL14 family.</text>
</comment>
<evidence type="ECO:0000259" key="6">
    <source>
        <dbReference type="Pfam" id="PF01929"/>
    </source>
</evidence>
<gene>
    <name evidence="7" type="ORF">MAR_025600</name>
</gene>
<proteinExistence type="inferred from homology"/>
<dbReference type="SUPFAM" id="SSF50104">
    <property type="entry name" value="Translation proteins SH3-like domain"/>
    <property type="match status" value="1"/>
</dbReference>
<dbReference type="EMBL" id="CP111019">
    <property type="protein sequence ID" value="WAR11420.1"/>
    <property type="molecule type" value="Genomic_DNA"/>
</dbReference>
<evidence type="ECO:0000313" key="8">
    <source>
        <dbReference type="Proteomes" id="UP001164746"/>
    </source>
</evidence>
<evidence type="ECO:0000256" key="3">
    <source>
        <dbReference type="ARBA" id="ARBA00023274"/>
    </source>
</evidence>
<feature type="domain" description="Large ribosomal subunit protein eL14" evidence="6">
    <location>
        <begin position="273"/>
        <end position="311"/>
    </location>
</feature>
<dbReference type="InterPro" id="IPR039660">
    <property type="entry name" value="Ribosomal_eL14"/>
</dbReference>
<evidence type="ECO:0000256" key="5">
    <source>
        <dbReference type="ARBA" id="ARBA00035318"/>
    </source>
</evidence>
<dbReference type="Proteomes" id="UP001164746">
    <property type="component" value="Chromosome 8"/>
</dbReference>
<keyword evidence="3" id="KW-0687">Ribonucleoprotein</keyword>
<evidence type="ECO:0000313" key="7">
    <source>
        <dbReference type="EMBL" id="WAR11420.1"/>
    </source>
</evidence>
<dbReference type="Gene3D" id="6.10.250.2270">
    <property type="match status" value="1"/>
</dbReference>